<keyword evidence="2" id="KW-0472">Membrane</keyword>
<comment type="caution">
    <text evidence="4">The sequence shown here is derived from an EMBL/GenBank/DDBJ whole genome shotgun (WGS) entry which is preliminary data.</text>
</comment>
<dbReference type="GO" id="GO:0004222">
    <property type="term" value="F:metalloendopeptidase activity"/>
    <property type="evidence" value="ECO:0007669"/>
    <property type="project" value="TreeGrafter"/>
</dbReference>
<reference evidence="4" key="1">
    <citation type="journal article" date="2014" name="Genome Announc.">
        <title>Draft Genome Sequence of Clostridium straminisolvens Strain JCM 21531T, Isolated from a Cellulose-Degrading Bacterial Community.</title>
        <authorList>
            <person name="Yuki M."/>
            <person name="Oshima K."/>
            <person name="Suda W."/>
            <person name="Sakamoto M."/>
            <person name="Kitamura K."/>
            <person name="Iida T."/>
            <person name="Hattori M."/>
            <person name="Ohkuma M."/>
        </authorList>
    </citation>
    <scope>NUCLEOTIDE SEQUENCE [LARGE SCALE GENOMIC DNA]</scope>
    <source>
        <strain evidence="4">JCM 21531</strain>
    </source>
</reference>
<dbReference type="PANTHER" id="PTHR21666:SF270">
    <property type="entry name" value="MUREIN HYDROLASE ACTIVATOR ENVC"/>
    <property type="match status" value="1"/>
</dbReference>
<organism evidence="4 5">
    <name type="scientific">Acetivibrio straminisolvens JCM 21531</name>
    <dbReference type="NCBI Taxonomy" id="1294263"/>
    <lineage>
        <taxon>Bacteria</taxon>
        <taxon>Bacillati</taxon>
        <taxon>Bacillota</taxon>
        <taxon>Clostridia</taxon>
        <taxon>Eubacteriales</taxon>
        <taxon>Oscillospiraceae</taxon>
        <taxon>Acetivibrio</taxon>
    </lineage>
</organism>
<keyword evidence="2" id="KW-1133">Transmembrane helix</keyword>
<feature type="domain" description="M23ase beta-sheet core" evidence="3">
    <location>
        <begin position="197"/>
        <end position="295"/>
    </location>
</feature>
<keyword evidence="2" id="KW-0812">Transmembrane</keyword>
<feature type="compositionally biased region" description="Basic and acidic residues" evidence="1">
    <location>
        <begin position="129"/>
        <end position="162"/>
    </location>
</feature>
<dbReference type="STRING" id="1294263.JCM21531_612"/>
<name>W4V299_9FIRM</name>
<sequence>MEVEKVDFKKMFPDKKISQKKVLDFLDKKGFYIVLALCITVIGATAVFITAHNIRSSKDIGEEDIISPDMASSIVDENGSNSTYLLPKDGLESEIAAETSGEAIEAIKPSGPAASPKAEESPKPSAKPQKAETSTKTEADSQKVEAAKTSEKSANKSEGKSESGKKLTFVMPVFGEVTFEYAMDRLVYSKTLDEWRAHSGVDLRADRGTPVKAVADGVVTEVKSDPRFGVTVIVEHENGIKTLYANLASGDMVTPNQKVKQGEIIGSVGNTAIIESAEPAHLHFEVLKDNKPVDPKSYLQLPSDDKK</sequence>
<dbReference type="SUPFAM" id="SSF51261">
    <property type="entry name" value="Duplicated hybrid motif"/>
    <property type="match status" value="1"/>
</dbReference>
<keyword evidence="5" id="KW-1185">Reference proteome</keyword>
<dbReference type="AlphaFoldDB" id="W4V299"/>
<dbReference type="Pfam" id="PF01551">
    <property type="entry name" value="Peptidase_M23"/>
    <property type="match status" value="1"/>
</dbReference>
<accession>W4V299</accession>
<evidence type="ECO:0000256" key="1">
    <source>
        <dbReference type="SAM" id="MobiDB-lite"/>
    </source>
</evidence>
<evidence type="ECO:0000313" key="4">
    <source>
        <dbReference type="EMBL" id="GAE87257.1"/>
    </source>
</evidence>
<dbReference type="Gene3D" id="2.70.70.10">
    <property type="entry name" value="Glucose Permease (Domain IIA)"/>
    <property type="match status" value="1"/>
</dbReference>
<dbReference type="Proteomes" id="UP000019109">
    <property type="component" value="Unassembled WGS sequence"/>
</dbReference>
<evidence type="ECO:0000259" key="3">
    <source>
        <dbReference type="Pfam" id="PF01551"/>
    </source>
</evidence>
<evidence type="ECO:0000256" key="2">
    <source>
        <dbReference type="SAM" id="Phobius"/>
    </source>
</evidence>
<dbReference type="InterPro" id="IPR011055">
    <property type="entry name" value="Dup_hybrid_motif"/>
</dbReference>
<feature type="region of interest" description="Disordered" evidence="1">
    <location>
        <begin position="108"/>
        <end position="162"/>
    </location>
</feature>
<proteinExistence type="predicted"/>
<dbReference type="PANTHER" id="PTHR21666">
    <property type="entry name" value="PEPTIDASE-RELATED"/>
    <property type="match status" value="1"/>
</dbReference>
<evidence type="ECO:0000313" key="5">
    <source>
        <dbReference type="Proteomes" id="UP000019109"/>
    </source>
</evidence>
<gene>
    <name evidence="4" type="ORF">JCM21531_612</name>
</gene>
<protein>
    <submittedName>
        <fullName evidence="4">Stage II sporulation protein</fullName>
    </submittedName>
</protein>
<feature type="transmembrane region" description="Helical" evidence="2">
    <location>
        <begin position="30"/>
        <end position="51"/>
    </location>
</feature>
<dbReference type="InterPro" id="IPR016047">
    <property type="entry name" value="M23ase_b-sheet_dom"/>
</dbReference>
<dbReference type="CDD" id="cd12797">
    <property type="entry name" value="M23_peptidase"/>
    <property type="match status" value="1"/>
</dbReference>
<dbReference type="InterPro" id="IPR050570">
    <property type="entry name" value="Cell_wall_metabolism_enzyme"/>
</dbReference>
<dbReference type="EMBL" id="BAVR01000005">
    <property type="protein sequence ID" value="GAE87257.1"/>
    <property type="molecule type" value="Genomic_DNA"/>
</dbReference>